<keyword evidence="2" id="KW-1185">Reference proteome</keyword>
<evidence type="ECO:0000313" key="1">
    <source>
        <dbReference type="EMBL" id="MEG3613596.1"/>
    </source>
</evidence>
<protein>
    <recommendedName>
        <fullName evidence="3">Nucleotidyltransferase</fullName>
    </recommendedName>
</protein>
<evidence type="ECO:0008006" key="3">
    <source>
        <dbReference type="Google" id="ProtNLM"/>
    </source>
</evidence>
<organism evidence="1 2">
    <name type="scientific">Isoptericola haloaureus</name>
    <dbReference type="NCBI Taxonomy" id="1542902"/>
    <lineage>
        <taxon>Bacteria</taxon>
        <taxon>Bacillati</taxon>
        <taxon>Actinomycetota</taxon>
        <taxon>Actinomycetes</taxon>
        <taxon>Micrococcales</taxon>
        <taxon>Promicromonosporaceae</taxon>
        <taxon>Isoptericola</taxon>
    </lineage>
</organism>
<accession>A0ABU7Z2H3</accession>
<dbReference type="Proteomes" id="UP001310387">
    <property type="component" value="Unassembled WGS sequence"/>
</dbReference>
<sequence length="261" mass="28471">MIVGATCRDALHHACGHDDALRQTDDLDIALAVEDWDRYRALTDRLERVSGSTNGIRFLVGGIPVDLMPFGETIEEPDGEVTPPPRQDVMSVFGFQDVWNDAQVIDVNGAGPVRLPTVAGYTLLKLRAWLDRVQQPNYKDAPDLACAMYWCVDPMNRGTFRHVVRDRLYDTAAGRAHLTATGFDEATAAVRQLATDAIGLLSPDRQAVLRRDCAAGSEDALLAGNLLLPLPGWPRPRDERLGRYAAAVRSALAVESATGPV</sequence>
<dbReference type="RefSeq" id="WP_332900501.1">
    <property type="nucleotide sequence ID" value="NZ_JBAGLP010000095.1"/>
</dbReference>
<comment type="caution">
    <text evidence="1">The sequence shown here is derived from an EMBL/GenBank/DDBJ whole genome shotgun (WGS) entry which is preliminary data.</text>
</comment>
<name>A0ABU7Z2H3_9MICO</name>
<evidence type="ECO:0000313" key="2">
    <source>
        <dbReference type="Proteomes" id="UP001310387"/>
    </source>
</evidence>
<proteinExistence type="predicted"/>
<dbReference type="EMBL" id="JBAGLP010000095">
    <property type="protein sequence ID" value="MEG3613596.1"/>
    <property type="molecule type" value="Genomic_DNA"/>
</dbReference>
<reference evidence="1" key="2">
    <citation type="submission" date="2024-02" db="EMBL/GenBank/DDBJ databases">
        <authorList>
            <person name="Prathaban M."/>
            <person name="Mythili R."/>
            <person name="Sharmila Devi N."/>
            <person name="Sobanaa M."/>
            <person name="Prathiviraj R."/>
            <person name="Selvin J."/>
        </authorList>
    </citation>
    <scope>NUCLEOTIDE SEQUENCE</scope>
    <source>
        <strain evidence="1">MP1014</strain>
    </source>
</reference>
<gene>
    <name evidence="1" type="ORF">V5O49_00505</name>
</gene>
<reference evidence="1" key="1">
    <citation type="journal article" date="2024" name="Antonie Van Leeuwenhoek">
        <title>Isoptericola haloaureus sp. nov., a dimorphic actinobacterium isolated from mangrove sediments of southeast India, implicating biosaline agricultural significance through nitrogen fixation and salt tolerance genes.</title>
        <authorList>
            <person name="Prathaban M."/>
            <person name="Prathiviraj R."/>
            <person name="Ravichandran M."/>
            <person name="Natarajan S.D."/>
            <person name="Sobanaa M."/>
            <person name="Hari Krishna Kumar S."/>
            <person name="Chandrasekar V."/>
            <person name="Selvin J."/>
        </authorList>
    </citation>
    <scope>NUCLEOTIDE SEQUENCE</scope>
    <source>
        <strain evidence="1">MP1014</strain>
    </source>
</reference>